<comment type="similarity">
    <text evidence="4">Belongs to the TonB-dependent receptor family.</text>
</comment>
<dbReference type="PANTHER" id="PTHR32552:SF81">
    <property type="entry name" value="TONB-DEPENDENT OUTER MEMBRANE RECEPTOR"/>
    <property type="match status" value="1"/>
</dbReference>
<evidence type="ECO:0000313" key="6">
    <source>
        <dbReference type="EMBL" id="UZD56094.1"/>
    </source>
</evidence>
<dbReference type="InterPro" id="IPR039426">
    <property type="entry name" value="TonB-dep_rcpt-like"/>
</dbReference>
<keyword evidence="4" id="KW-1134">Transmembrane beta strand</keyword>
<dbReference type="PANTHER" id="PTHR32552">
    <property type="entry name" value="FERRICHROME IRON RECEPTOR-RELATED"/>
    <property type="match status" value="1"/>
</dbReference>
<dbReference type="RefSeq" id="WP_264893906.1">
    <property type="nucleotide sequence ID" value="NZ_CP110257.1"/>
</dbReference>
<comment type="subcellular location">
    <subcellularLocation>
        <location evidence="4">Cell outer membrane</location>
        <topology evidence="4">Multi-pass membrane protein</topology>
    </subcellularLocation>
</comment>
<dbReference type="InterPro" id="IPR012910">
    <property type="entry name" value="Plug_dom"/>
</dbReference>
<dbReference type="Gene3D" id="2.170.130.10">
    <property type="entry name" value="TonB-dependent receptor, plug domain"/>
    <property type="match status" value="1"/>
</dbReference>
<keyword evidence="4" id="KW-0472">Membrane</keyword>
<keyword evidence="4" id="KW-0813">Transport</keyword>
<gene>
    <name evidence="6" type="ORF">OMP39_05825</name>
</gene>
<keyword evidence="1" id="KW-0406">Ion transport</keyword>
<evidence type="ECO:0000256" key="4">
    <source>
        <dbReference type="PROSITE-ProRule" id="PRU01360"/>
    </source>
</evidence>
<dbReference type="Pfam" id="PF07715">
    <property type="entry name" value="Plug"/>
    <property type="match status" value="1"/>
</dbReference>
<sequence>MLGLAALAAAGAPLQADAEGDELPTVVVRGGGAEADGFQLPHAYGRVNAEELREAGPMVSLSEALVRVPGLVVSNRHNYAQDLQMSSRGFGARAGFGVRGMRLYADGISAHMPDGQGQVGHFDLASAETVEVLRGPFSVLYGPNSGGVVAVHTAPVQQPQAEGGLDAGRFGARQVRAGMGVRLGAEAGGARSEGRPGWQARPAWLRASVSRFEIDGFRPHAAAQRDLLQARLGWGCCVPSPGGALLQPFCARFGCCQRSQRRRVDSLLLHVRRFSSVPRDEFCRADSFTEIQGVALRI</sequence>
<name>A0ABY6MVT8_9BURK</name>
<keyword evidence="2" id="KW-0798">TonB box</keyword>
<accession>A0ABY6MVT8</accession>
<dbReference type="InterPro" id="IPR037066">
    <property type="entry name" value="Plug_dom_sf"/>
</dbReference>
<evidence type="ECO:0000256" key="2">
    <source>
        <dbReference type="ARBA" id="ARBA00023077"/>
    </source>
</evidence>
<reference evidence="6" key="1">
    <citation type="submission" date="2022-10" db="EMBL/GenBank/DDBJ databases">
        <title>Complete genome sequence of Schlegelella aquatica LMG 23380.</title>
        <authorList>
            <person name="Musilova J."/>
            <person name="Kourilova X."/>
            <person name="Bezdicek M."/>
            <person name="Hermankova K."/>
            <person name="Obruca S."/>
            <person name="Sedlar K."/>
        </authorList>
    </citation>
    <scope>NUCLEOTIDE SEQUENCE</scope>
    <source>
        <strain evidence="6">LMG 23380</strain>
    </source>
</reference>
<keyword evidence="3 6" id="KW-0675">Receptor</keyword>
<evidence type="ECO:0000313" key="7">
    <source>
        <dbReference type="Proteomes" id="UP001163266"/>
    </source>
</evidence>
<keyword evidence="7" id="KW-1185">Reference proteome</keyword>
<dbReference type="EMBL" id="CP110257">
    <property type="protein sequence ID" value="UZD56094.1"/>
    <property type="molecule type" value="Genomic_DNA"/>
</dbReference>
<protein>
    <submittedName>
        <fullName evidence="6">TonB-dependent receptor plug domain-containing protein</fullName>
    </submittedName>
</protein>
<evidence type="ECO:0000259" key="5">
    <source>
        <dbReference type="Pfam" id="PF07715"/>
    </source>
</evidence>
<evidence type="ECO:0000256" key="1">
    <source>
        <dbReference type="ARBA" id="ARBA00023065"/>
    </source>
</evidence>
<dbReference type="Proteomes" id="UP001163266">
    <property type="component" value="Chromosome"/>
</dbReference>
<proteinExistence type="inferred from homology"/>
<dbReference type="SUPFAM" id="SSF56935">
    <property type="entry name" value="Porins"/>
    <property type="match status" value="1"/>
</dbReference>
<evidence type="ECO:0000256" key="3">
    <source>
        <dbReference type="ARBA" id="ARBA00023170"/>
    </source>
</evidence>
<keyword evidence="4" id="KW-0998">Cell outer membrane</keyword>
<feature type="domain" description="TonB-dependent receptor plug" evidence="5">
    <location>
        <begin position="41"/>
        <end position="148"/>
    </location>
</feature>
<organism evidence="6 7">
    <name type="scientific">Caldimonas aquatica</name>
    <dbReference type="NCBI Taxonomy" id="376175"/>
    <lineage>
        <taxon>Bacteria</taxon>
        <taxon>Pseudomonadati</taxon>
        <taxon>Pseudomonadota</taxon>
        <taxon>Betaproteobacteria</taxon>
        <taxon>Burkholderiales</taxon>
        <taxon>Sphaerotilaceae</taxon>
        <taxon>Caldimonas</taxon>
    </lineage>
</organism>
<keyword evidence="4" id="KW-0812">Transmembrane</keyword>
<dbReference type="PROSITE" id="PS52016">
    <property type="entry name" value="TONB_DEPENDENT_REC_3"/>
    <property type="match status" value="1"/>
</dbReference>